<evidence type="ECO:0000313" key="2">
    <source>
        <dbReference type="EMBL" id="ASO20155.1"/>
    </source>
</evidence>
<keyword evidence="3" id="KW-1185">Reference proteome</keyword>
<accession>A0A221W303</accession>
<dbReference type="AlphaFoldDB" id="A0A221W303"/>
<name>A0A221W303_9PSEU</name>
<organism evidence="2 3">
    <name type="scientific">Actinoalloteichus hoggarensis</name>
    <dbReference type="NCBI Taxonomy" id="1470176"/>
    <lineage>
        <taxon>Bacteria</taxon>
        <taxon>Bacillati</taxon>
        <taxon>Actinomycetota</taxon>
        <taxon>Actinomycetes</taxon>
        <taxon>Pseudonocardiales</taxon>
        <taxon>Pseudonocardiaceae</taxon>
        <taxon>Actinoalloteichus</taxon>
    </lineage>
</organism>
<evidence type="ECO:0000256" key="1">
    <source>
        <dbReference type="SAM" id="MobiDB-lite"/>
    </source>
</evidence>
<gene>
    <name evidence="2" type="ORF">AHOG_12560</name>
</gene>
<dbReference type="Proteomes" id="UP000204221">
    <property type="component" value="Chromosome"/>
</dbReference>
<sequence length="323" mass="34472">MTIAFPEQPEDPRESDGDPNPGRAGAGRADSASARRSDGSGSTGEGPADPAATWGTGDVEDLRPEALHEWLESGCTIGEARRWISGGFTASDAARWRRSGIYTPESAREWRSAGLTPYTVDGALRAGMTPRDAVRWRELGYAAQDAAERHLAGESPHPRRWWNRVFPSRPVRFVDGPGDVGASGPGASPRVDEAADVDLRRRRSAAMRELLRAGITAAAARGFVDAGWSGETALPWARRAVPPTDASIFATLGLTPSEGARRLRAGEDGASMMTDWWRSGVPIDEVAAWAGGGFTPQEAAAMRADGVDVEQASILRALGEDER</sequence>
<evidence type="ECO:0000313" key="3">
    <source>
        <dbReference type="Proteomes" id="UP000204221"/>
    </source>
</evidence>
<dbReference type="OrthoDB" id="3688489at2"/>
<feature type="compositionally biased region" description="Low complexity" evidence="1">
    <location>
        <begin position="22"/>
        <end position="32"/>
    </location>
</feature>
<proteinExistence type="predicted"/>
<reference evidence="2 3" key="1">
    <citation type="submission" date="2017-07" db="EMBL/GenBank/DDBJ databases">
        <title>Complete genome sequence of Actinoalloteichus hoggarensis DSM 45943, type strain of Actinoalloteichus hoggarensis.</title>
        <authorList>
            <person name="Ruckert C."/>
            <person name="Nouioui I."/>
            <person name="Willmese J."/>
            <person name="van Wezel G."/>
            <person name="Klenk H.-P."/>
            <person name="Kalinowski J."/>
            <person name="Zotchev S.B."/>
        </authorList>
    </citation>
    <scope>NUCLEOTIDE SEQUENCE [LARGE SCALE GENOMIC DNA]</scope>
    <source>
        <strain evidence="2 3">DSM 45943</strain>
    </source>
</reference>
<dbReference type="RefSeq" id="WP_093941533.1">
    <property type="nucleotide sequence ID" value="NZ_CP022521.1"/>
</dbReference>
<feature type="region of interest" description="Disordered" evidence="1">
    <location>
        <begin position="1"/>
        <end position="58"/>
    </location>
</feature>
<dbReference type="EMBL" id="CP022521">
    <property type="protein sequence ID" value="ASO20155.1"/>
    <property type="molecule type" value="Genomic_DNA"/>
</dbReference>
<dbReference type="KEGG" id="ahg:AHOG_12560"/>
<protein>
    <submittedName>
        <fullName evidence="2">Uncharacterized protein</fullName>
    </submittedName>
</protein>